<evidence type="ECO:0000256" key="1">
    <source>
        <dbReference type="PROSITE-ProRule" id="PRU00267"/>
    </source>
</evidence>
<dbReference type="GO" id="GO:0005634">
    <property type="term" value="C:nucleus"/>
    <property type="evidence" value="ECO:0007669"/>
    <property type="project" value="UniProtKB-UniRule"/>
</dbReference>
<accession>A0AAV4HGL9</accession>
<feature type="region of interest" description="Disordered" evidence="2">
    <location>
        <begin position="715"/>
        <end position="744"/>
    </location>
</feature>
<feature type="region of interest" description="Disordered" evidence="2">
    <location>
        <begin position="93"/>
        <end position="112"/>
    </location>
</feature>
<feature type="compositionally biased region" description="Polar residues" evidence="2">
    <location>
        <begin position="363"/>
        <end position="382"/>
    </location>
</feature>
<feature type="compositionally biased region" description="Low complexity" evidence="2">
    <location>
        <begin position="64"/>
        <end position="73"/>
    </location>
</feature>
<organism evidence="4 5">
    <name type="scientific">Elysia marginata</name>
    <dbReference type="NCBI Taxonomy" id="1093978"/>
    <lineage>
        <taxon>Eukaryota</taxon>
        <taxon>Metazoa</taxon>
        <taxon>Spiralia</taxon>
        <taxon>Lophotrochozoa</taxon>
        <taxon>Mollusca</taxon>
        <taxon>Gastropoda</taxon>
        <taxon>Heterobranchia</taxon>
        <taxon>Euthyneura</taxon>
        <taxon>Panpulmonata</taxon>
        <taxon>Sacoglossa</taxon>
        <taxon>Placobranchoidea</taxon>
        <taxon>Plakobranchidae</taxon>
        <taxon>Elysia</taxon>
    </lineage>
</organism>
<feature type="compositionally biased region" description="Polar residues" evidence="2">
    <location>
        <begin position="774"/>
        <end position="784"/>
    </location>
</feature>
<protein>
    <recommendedName>
        <fullName evidence="3">HMG box domain-containing protein</fullName>
    </recommendedName>
</protein>
<dbReference type="Gene3D" id="1.10.30.10">
    <property type="entry name" value="High mobility group box domain"/>
    <property type="match status" value="1"/>
</dbReference>
<dbReference type="EMBL" id="BMAT01005576">
    <property type="protein sequence ID" value="GFR96198.1"/>
    <property type="molecule type" value="Genomic_DNA"/>
</dbReference>
<dbReference type="Proteomes" id="UP000762676">
    <property type="component" value="Unassembled WGS sequence"/>
</dbReference>
<feature type="DNA-binding region" description="HMG box" evidence="1">
    <location>
        <begin position="800"/>
        <end position="855"/>
    </location>
</feature>
<feature type="compositionally biased region" description="Basic residues" evidence="2">
    <location>
        <begin position="677"/>
        <end position="687"/>
    </location>
</feature>
<sequence>MSSRKTRRGTLLEGDSKTERIKQNCTSKGDQLSSEHLMSPQQYRHLANDPKVCNSSIPNEDFQNSKSSFFNSSPEDLSLTKRNLWDCLQKGVKKKEDLSSSNVASNDSTSKKVLKETVSFSNASVVQDTPKKSRKPEILVSLLENEAYPCVKLKSKSDEKPRVGDDNNKMVLNQRSRCSGQVNKFRDGDTFPTPTQKHVCFFPYREHHNKENEFLPISEVPEEPFLVSLSKDKNKELNMVTTSCGTLRVGPGCSMRRFLPSGSSGKLPSGEFNCGDTTELELRRETKDNKKLNSLLPDLIRGTLPSTSNSQTLQLVGNQRESKEEDISSCASSIDTSLSEADKSLSVQDFEKISEEITESKDNVSAQGPEVNSSNEVAQEQESGYFSDLTSFEDCIPPTFHKASMFPLFEDPSISENIQVITTSVGSSQEGIDGNETSKKESEEPGSLLRSSTEYSKVTSFSTLYKGSGRNKDSKSAIKRSERIRCKSKLPMEAKVKLEKYIPTPSVKASKPKLKCVERLIPKIKPALTNKGLKKVTTINSKNKKGLTVKIAKPLKKKKCQMTRKIMDGIVQSIEETVLRASQEEYFEDVEKSREVDTAKTLENISNQEPSLPTGLSSFKDLSSSELPAMAEKELGSQLSKNNLDHVVKKKVPKLHKKKERASKSKIHSHPSAMNKKLAKTSKHKQLKKLIQTKSNFDESNGTKSDNIVQKMKAPLSESLSDPETSKNPATVSSKRSRTKSKKAKEAFDDIGLDVFWEDEEPTKRSKSKKRVSTPDNESCSGSTKRPRRNSQLGELMSDPVLEKHAFILWASENRSQVETQHPSASTYEVDAILSSRWCDVLNSMKARFFLRAREALSDDDRLSLQARSRKGKTVAIFVSVRVAAEVDVEVSIGDDNDDDDYYDDFATHVNDDEREFLMMWMQRKHLFIW</sequence>
<comment type="caution">
    <text evidence="4">The sequence shown here is derived from an EMBL/GenBank/DDBJ whole genome shotgun (WGS) entry which is preliminary data.</text>
</comment>
<evidence type="ECO:0000313" key="5">
    <source>
        <dbReference type="Proteomes" id="UP000762676"/>
    </source>
</evidence>
<evidence type="ECO:0000313" key="4">
    <source>
        <dbReference type="EMBL" id="GFR96198.1"/>
    </source>
</evidence>
<feature type="region of interest" description="Disordered" evidence="2">
    <location>
        <begin position="760"/>
        <end position="796"/>
    </location>
</feature>
<feature type="compositionally biased region" description="Polar residues" evidence="2">
    <location>
        <begin position="718"/>
        <end position="729"/>
    </location>
</feature>
<dbReference type="SUPFAM" id="SSF47095">
    <property type="entry name" value="HMG-box"/>
    <property type="match status" value="1"/>
</dbReference>
<feature type="compositionally biased region" description="Polar residues" evidence="2">
    <location>
        <begin position="53"/>
        <end position="62"/>
    </location>
</feature>
<dbReference type="Pfam" id="PF00505">
    <property type="entry name" value="HMG_box"/>
    <property type="match status" value="1"/>
</dbReference>
<keyword evidence="1" id="KW-0238">DNA-binding</keyword>
<reference evidence="4 5" key="1">
    <citation type="journal article" date="2021" name="Elife">
        <title>Chloroplast acquisition without the gene transfer in kleptoplastic sea slugs, Plakobranchus ocellatus.</title>
        <authorList>
            <person name="Maeda T."/>
            <person name="Takahashi S."/>
            <person name="Yoshida T."/>
            <person name="Shimamura S."/>
            <person name="Takaki Y."/>
            <person name="Nagai Y."/>
            <person name="Toyoda A."/>
            <person name="Suzuki Y."/>
            <person name="Arimoto A."/>
            <person name="Ishii H."/>
            <person name="Satoh N."/>
            <person name="Nishiyama T."/>
            <person name="Hasebe M."/>
            <person name="Maruyama T."/>
            <person name="Minagawa J."/>
            <person name="Obokata J."/>
            <person name="Shigenobu S."/>
        </authorList>
    </citation>
    <scope>NUCLEOTIDE SEQUENCE [LARGE SCALE GENOMIC DNA]</scope>
</reference>
<feature type="region of interest" description="Disordered" evidence="2">
    <location>
        <begin position="357"/>
        <end position="382"/>
    </location>
</feature>
<dbReference type="CDD" id="cd00084">
    <property type="entry name" value="HMG-box_SF"/>
    <property type="match status" value="1"/>
</dbReference>
<gene>
    <name evidence="4" type="ORF">ElyMa_002714700</name>
</gene>
<name>A0AAV4HGL9_9GAST</name>
<feature type="compositionally biased region" description="Low complexity" evidence="2">
    <location>
        <begin position="99"/>
        <end position="108"/>
    </location>
</feature>
<proteinExistence type="predicted"/>
<feature type="region of interest" description="Disordered" evidence="2">
    <location>
        <begin position="650"/>
        <end position="687"/>
    </location>
</feature>
<feature type="compositionally biased region" description="Basic residues" evidence="2">
    <location>
        <begin position="650"/>
        <end position="669"/>
    </location>
</feature>
<evidence type="ECO:0000256" key="2">
    <source>
        <dbReference type="SAM" id="MobiDB-lite"/>
    </source>
</evidence>
<dbReference type="PROSITE" id="PS50118">
    <property type="entry name" value="HMG_BOX_2"/>
    <property type="match status" value="1"/>
</dbReference>
<keyword evidence="1" id="KW-0539">Nucleus</keyword>
<feature type="region of interest" description="Disordered" evidence="2">
    <location>
        <begin position="424"/>
        <end position="453"/>
    </location>
</feature>
<dbReference type="InterPro" id="IPR036910">
    <property type="entry name" value="HMG_box_dom_sf"/>
</dbReference>
<feature type="region of interest" description="Disordered" evidence="2">
    <location>
        <begin position="1"/>
        <end position="75"/>
    </location>
</feature>
<keyword evidence="5" id="KW-1185">Reference proteome</keyword>
<feature type="compositionally biased region" description="Polar residues" evidence="2">
    <location>
        <begin position="23"/>
        <end position="42"/>
    </location>
</feature>
<dbReference type="AlphaFoldDB" id="A0AAV4HGL9"/>
<feature type="domain" description="HMG box" evidence="3">
    <location>
        <begin position="800"/>
        <end position="855"/>
    </location>
</feature>
<evidence type="ECO:0000259" key="3">
    <source>
        <dbReference type="PROSITE" id="PS50118"/>
    </source>
</evidence>
<dbReference type="InterPro" id="IPR009071">
    <property type="entry name" value="HMG_box_dom"/>
</dbReference>
<dbReference type="GO" id="GO:0003677">
    <property type="term" value="F:DNA binding"/>
    <property type="evidence" value="ECO:0007669"/>
    <property type="project" value="UniProtKB-UniRule"/>
</dbReference>